<accession>A0A095W593</accession>
<evidence type="ECO:0000259" key="1">
    <source>
        <dbReference type="Pfam" id="PF26078"/>
    </source>
</evidence>
<dbReference type="InterPro" id="IPR058531">
    <property type="entry name" value="Baseplate_J_M"/>
</dbReference>
<dbReference type="EMBL" id="PDDY01000004">
    <property type="protein sequence ID" value="PEH40008.1"/>
    <property type="molecule type" value="Genomic_DNA"/>
</dbReference>
<dbReference type="AlphaFoldDB" id="A0A095W593"/>
<gene>
    <name evidence="2" type="ORF">CRM94_37990</name>
</gene>
<dbReference type="Proteomes" id="UP000220629">
    <property type="component" value="Unassembled WGS sequence"/>
</dbReference>
<dbReference type="InterPro" id="IPR014507">
    <property type="entry name" value="Baseplate_assembly_J_pred"/>
</dbReference>
<evidence type="ECO:0000313" key="3">
    <source>
        <dbReference type="Proteomes" id="UP000220629"/>
    </source>
</evidence>
<sequence length="301" mass="32245">MRTTPIDLSQLPAPDIVDTIDFETLYAERRASLLALYPADQQAELAATLALESEPLARLLQESAYREMLLRQLVNDKARGILLAYASGSTLDHIAALFDVDRLQISAGDPDNGIAPTYEDDDSLRERVQLAPRGFSVAGPEEAYEFHARSADGRVLSASAKSPEPCVMVVTVLSRDGDGSADAALLDAVRAELEGKRPQADQVIVQSAEIVPYAIHATLRFFAGPDRSVALAEAQKRVTQFASDMHRIGMEVTLDGLYAAMRVPGVQKVLLDSPAAGVPITAGQAPYCTGIELVDGGVADE</sequence>
<dbReference type="PANTHER" id="PTHR35862:SF1">
    <property type="entry name" value="FELS-2 PROPHAGE PROTEIN"/>
    <property type="match status" value="1"/>
</dbReference>
<organism evidence="2 3">
    <name type="scientific">Burkholderia gladioli</name>
    <name type="common">Pseudomonas marginata</name>
    <name type="synonym">Phytomonas marginata</name>
    <dbReference type="NCBI Taxonomy" id="28095"/>
    <lineage>
        <taxon>Bacteria</taxon>
        <taxon>Pseudomonadati</taxon>
        <taxon>Pseudomonadota</taxon>
        <taxon>Betaproteobacteria</taxon>
        <taxon>Burkholderiales</taxon>
        <taxon>Burkholderiaceae</taxon>
        <taxon>Burkholderia</taxon>
    </lineage>
</organism>
<dbReference type="PIRSF" id="PIRSF020481">
    <property type="entry name" value="BAP"/>
    <property type="match status" value="1"/>
</dbReference>
<dbReference type="PANTHER" id="PTHR35862">
    <property type="entry name" value="FELS-2 PROPHAGE PROTEIN"/>
    <property type="match status" value="1"/>
</dbReference>
<dbReference type="Pfam" id="PF26078">
    <property type="entry name" value="Baseplate_J_M"/>
    <property type="match status" value="1"/>
</dbReference>
<comment type="caution">
    <text evidence="2">The sequence shown here is derived from an EMBL/GenBank/DDBJ whole genome shotgun (WGS) entry which is preliminary data.</text>
</comment>
<dbReference type="RefSeq" id="WP_036035314.1">
    <property type="nucleotide sequence ID" value="NZ_CADEPP010000007.1"/>
</dbReference>
<proteinExistence type="predicted"/>
<feature type="domain" description="Baseplate J-like central" evidence="1">
    <location>
        <begin position="137"/>
        <end position="206"/>
    </location>
</feature>
<name>A0A095W593_BURGA</name>
<dbReference type="InterPro" id="IPR052726">
    <property type="entry name" value="Phage_Baseplate_Hub"/>
</dbReference>
<reference evidence="3" key="1">
    <citation type="submission" date="2017-09" db="EMBL/GenBank/DDBJ databases">
        <title>FDA dAtabase for Regulatory Grade micrObial Sequences (FDA-ARGOS): Supporting development and validation of Infectious Disease Dx tests.</title>
        <authorList>
            <person name="Minogue T."/>
            <person name="Wolcott M."/>
            <person name="Wasieloski L."/>
            <person name="Aguilar W."/>
            <person name="Moore D."/>
            <person name="Tallon L."/>
            <person name="Sadzewicz L."/>
            <person name="Ott S."/>
            <person name="Zhao X."/>
            <person name="Nagaraj S."/>
            <person name="Vavikolanu K."/>
            <person name="Aluvathingal J."/>
            <person name="Nadendla S."/>
            <person name="Sichtig H."/>
        </authorList>
    </citation>
    <scope>NUCLEOTIDE SEQUENCE [LARGE SCALE GENOMIC DNA]</scope>
    <source>
        <strain evidence="3">FDAARGOS_390</strain>
    </source>
</reference>
<protein>
    <submittedName>
        <fullName evidence="2">Baseplate assembly protein</fullName>
    </submittedName>
</protein>
<dbReference type="GeneID" id="66456043"/>
<evidence type="ECO:0000313" key="2">
    <source>
        <dbReference type="EMBL" id="PEH40008.1"/>
    </source>
</evidence>